<dbReference type="SUPFAM" id="SSF141673">
    <property type="entry name" value="MOSC N-terminal domain-like"/>
    <property type="match status" value="1"/>
</dbReference>
<dbReference type="Proteomes" id="UP000004691">
    <property type="component" value="Unassembled WGS sequence"/>
</dbReference>
<dbReference type="InterPro" id="IPR005302">
    <property type="entry name" value="MoCF_Sase_C"/>
</dbReference>
<dbReference type="GO" id="GO:0030151">
    <property type="term" value="F:molybdenum ion binding"/>
    <property type="evidence" value="ECO:0007669"/>
    <property type="project" value="InterPro"/>
</dbReference>
<dbReference type="PANTHER" id="PTHR14237:SF19">
    <property type="entry name" value="MITOCHONDRIAL AMIDOXIME REDUCING COMPONENT 1"/>
    <property type="match status" value="1"/>
</dbReference>
<dbReference type="STRING" id="882086.SacxiDRAFT_4026"/>
<reference evidence="2 3" key="1">
    <citation type="submission" date="2012-01" db="EMBL/GenBank/DDBJ databases">
        <title>Improved High-Quality Draft sequence of Saccharomonospora xinjiangensis XJ-54.</title>
        <authorList>
            <consortium name="US DOE Joint Genome Institute"/>
            <person name="Lucas S."/>
            <person name="Han J."/>
            <person name="Lapidus A."/>
            <person name="Cheng J.-F."/>
            <person name="Goodwin L."/>
            <person name="Pitluck S."/>
            <person name="Peters L."/>
            <person name="Mikhailova N."/>
            <person name="Teshima H."/>
            <person name="Detter J.C."/>
            <person name="Han C."/>
            <person name="Tapia R."/>
            <person name="Land M."/>
            <person name="Hauser L."/>
            <person name="Kyrpides N."/>
            <person name="Ivanova N."/>
            <person name="Pagani I."/>
            <person name="Brambilla E.-M."/>
            <person name="Klenk H.-P."/>
            <person name="Woyke T."/>
        </authorList>
    </citation>
    <scope>NUCLEOTIDE SEQUENCE [LARGE SCALE GENOMIC DNA]</scope>
    <source>
        <strain evidence="2 3">XJ-54</strain>
    </source>
</reference>
<dbReference type="GO" id="GO:0003824">
    <property type="term" value="F:catalytic activity"/>
    <property type="evidence" value="ECO:0007669"/>
    <property type="project" value="InterPro"/>
</dbReference>
<dbReference type="InterPro" id="IPR005303">
    <property type="entry name" value="MOCOS_middle"/>
</dbReference>
<sequence length="296" mass="31223">MARIAALVHYPVKGCAGVEITEGLLSDAGLGHDRTFMVVDSDGGFLSQRKDPRLALVRPAIIGAMADLGDVGAATEVEDIPRLTLAAPGIEPFSLAVDPSGETGVPMAVRLHGLSFSGLDQGDEVAGWLSTVLSRPCRLVRVPPDHDRLTGGETPGTSGFADSSAVLAVSLQSLAELNSRLEARGATPVPVNRFRPNIVIDGWHGPHVEDDMRRFEVGQAELGFTNVAIRCAVTTVDQATGERKGPEPLRTLADYRRIAGGVIFGAKFSVTRAGKISVGDEVRVTRWAEDGAPSGE</sequence>
<dbReference type="SUPFAM" id="SSF50800">
    <property type="entry name" value="PK beta-barrel domain-like"/>
    <property type="match status" value="1"/>
</dbReference>
<dbReference type="PROSITE" id="PS51340">
    <property type="entry name" value="MOSC"/>
    <property type="match status" value="1"/>
</dbReference>
<dbReference type="eggNOG" id="COG3217">
    <property type="taxonomic scope" value="Bacteria"/>
</dbReference>
<dbReference type="OrthoDB" id="9793178at2"/>
<dbReference type="Gene3D" id="2.40.33.20">
    <property type="entry name" value="PK beta-barrel domain-like"/>
    <property type="match status" value="1"/>
</dbReference>
<protein>
    <submittedName>
        <fullName evidence="2">Putative Fe-S protein</fullName>
    </submittedName>
</protein>
<dbReference type="EMBL" id="JH636049">
    <property type="protein sequence ID" value="EID56216.1"/>
    <property type="molecule type" value="Genomic_DNA"/>
</dbReference>
<evidence type="ECO:0000313" key="3">
    <source>
        <dbReference type="Proteomes" id="UP000004691"/>
    </source>
</evidence>
<keyword evidence="3" id="KW-1185">Reference proteome</keyword>
<dbReference type="Pfam" id="PF03473">
    <property type="entry name" value="MOSC"/>
    <property type="match status" value="1"/>
</dbReference>
<dbReference type="HOGENOM" id="CLU_028286_0_2_11"/>
<dbReference type="PANTHER" id="PTHR14237">
    <property type="entry name" value="MOLYBDOPTERIN COFACTOR SULFURASE MOSC"/>
    <property type="match status" value="1"/>
</dbReference>
<dbReference type="InterPro" id="IPR011037">
    <property type="entry name" value="Pyrv_Knase-like_insert_dom_sf"/>
</dbReference>
<evidence type="ECO:0000259" key="1">
    <source>
        <dbReference type="PROSITE" id="PS51340"/>
    </source>
</evidence>
<dbReference type="RefSeq" id="WP_006240450.1">
    <property type="nucleotide sequence ID" value="NZ_JH636049.1"/>
</dbReference>
<dbReference type="Pfam" id="PF03476">
    <property type="entry name" value="MOSC_N"/>
    <property type="match status" value="1"/>
</dbReference>
<feature type="domain" description="MOSC" evidence="1">
    <location>
        <begin position="134"/>
        <end position="285"/>
    </location>
</feature>
<accession>I0V7W3</accession>
<evidence type="ECO:0000313" key="2">
    <source>
        <dbReference type="EMBL" id="EID56216.1"/>
    </source>
</evidence>
<organism evidence="2 3">
    <name type="scientific">Saccharomonospora xinjiangensis XJ-54</name>
    <dbReference type="NCBI Taxonomy" id="882086"/>
    <lineage>
        <taxon>Bacteria</taxon>
        <taxon>Bacillati</taxon>
        <taxon>Actinomycetota</taxon>
        <taxon>Actinomycetes</taxon>
        <taxon>Pseudonocardiales</taxon>
        <taxon>Pseudonocardiaceae</taxon>
        <taxon>Saccharomonospora</taxon>
    </lineage>
</organism>
<dbReference type="AlphaFoldDB" id="I0V7W3"/>
<name>I0V7W3_9PSEU</name>
<dbReference type="GO" id="GO:0030170">
    <property type="term" value="F:pyridoxal phosphate binding"/>
    <property type="evidence" value="ECO:0007669"/>
    <property type="project" value="InterPro"/>
</dbReference>
<proteinExistence type="predicted"/>
<gene>
    <name evidence="2" type="ORF">SacxiDRAFT_4026</name>
</gene>